<dbReference type="Pfam" id="PF05016">
    <property type="entry name" value="ParE_toxin"/>
    <property type="match status" value="1"/>
</dbReference>
<dbReference type="PANTHER" id="PTHR33755">
    <property type="entry name" value="TOXIN PARE1-RELATED"/>
    <property type="match status" value="1"/>
</dbReference>
<evidence type="ECO:0000313" key="3">
    <source>
        <dbReference type="EMBL" id="MDJ1182743.1"/>
    </source>
</evidence>
<accession>A0ABT7BU74</accession>
<keyword evidence="4" id="KW-1185">Reference proteome</keyword>
<evidence type="ECO:0000313" key="4">
    <source>
        <dbReference type="Proteomes" id="UP001232992"/>
    </source>
</evidence>
<protein>
    <submittedName>
        <fullName evidence="3">Type II toxin-antitoxin system RelE/ParE family toxin</fullName>
    </submittedName>
</protein>
<proteinExistence type="inferred from homology"/>
<dbReference type="Gene3D" id="3.30.2310.20">
    <property type="entry name" value="RelE-like"/>
    <property type="match status" value="1"/>
</dbReference>
<dbReference type="Proteomes" id="UP001232992">
    <property type="component" value="Unassembled WGS sequence"/>
</dbReference>
<dbReference type="InterPro" id="IPR007712">
    <property type="entry name" value="RelE/ParE_toxin"/>
</dbReference>
<keyword evidence="2" id="KW-1277">Toxin-antitoxin system</keyword>
<dbReference type="InterPro" id="IPR051803">
    <property type="entry name" value="TA_system_RelE-like_toxin"/>
</dbReference>
<evidence type="ECO:0000256" key="2">
    <source>
        <dbReference type="ARBA" id="ARBA00022649"/>
    </source>
</evidence>
<name>A0ABT7BU74_9CYAN</name>
<sequence>MVDIRKRPQVIRDLIDIATYIANTNLDLSDRFLQAAEQTFQQLGQMPEMGKRCQFERPELQNIRQIGVKEFRNYIIFYSLSERTVEVIRVIHGARDLERLLTEDDETG</sequence>
<reference evidence="3 4" key="1">
    <citation type="submission" date="2023-01" db="EMBL/GenBank/DDBJ databases">
        <title>Novel diversity within Roseofilum (Cyanobacteria; Desertifilaceae) from marine benthic mats with descriptions of four novel species.</title>
        <authorList>
            <person name="Wang Y."/>
            <person name="Berthold D.E."/>
            <person name="Hu J."/>
            <person name="Lefler F.W."/>
            <person name="Laughinghouse H.D. IV."/>
        </authorList>
    </citation>
    <scope>NUCLEOTIDE SEQUENCE [LARGE SCALE GENOMIC DNA]</scope>
    <source>
        <strain evidence="3 4">BLCC-M143</strain>
    </source>
</reference>
<dbReference type="EMBL" id="JAQOSQ010000004">
    <property type="protein sequence ID" value="MDJ1182743.1"/>
    <property type="molecule type" value="Genomic_DNA"/>
</dbReference>
<dbReference type="RefSeq" id="WP_283757396.1">
    <property type="nucleotide sequence ID" value="NZ_JAQOSQ010000004.1"/>
</dbReference>
<evidence type="ECO:0000256" key="1">
    <source>
        <dbReference type="ARBA" id="ARBA00006226"/>
    </source>
</evidence>
<comment type="similarity">
    <text evidence="1">Belongs to the RelE toxin family.</text>
</comment>
<gene>
    <name evidence="3" type="ORF">PMH09_05995</name>
</gene>
<dbReference type="InterPro" id="IPR035093">
    <property type="entry name" value="RelE/ParE_toxin_dom_sf"/>
</dbReference>
<comment type="caution">
    <text evidence="3">The sequence shown here is derived from an EMBL/GenBank/DDBJ whole genome shotgun (WGS) entry which is preliminary data.</text>
</comment>
<organism evidence="3 4">
    <name type="scientific">Roseofilum casamattae BLCC-M143</name>
    <dbReference type="NCBI Taxonomy" id="3022442"/>
    <lineage>
        <taxon>Bacteria</taxon>
        <taxon>Bacillati</taxon>
        <taxon>Cyanobacteriota</taxon>
        <taxon>Cyanophyceae</taxon>
        <taxon>Desertifilales</taxon>
        <taxon>Desertifilaceae</taxon>
        <taxon>Roseofilum</taxon>
        <taxon>Roseofilum casamattae</taxon>
    </lineage>
</organism>